<evidence type="ECO:0000256" key="5">
    <source>
        <dbReference type="ARBA" id="ARBA00022989"/>
    </source>
</evidence>
<proteinExistence type="inferred from homology"/>
<evidence type="ECO:0000256" key="6">
    <source>
        <dbReference type="ARBA" id="ARBA00023136"/>
    </source>
</evidence>
<dbReference type="FunFam" id="1.20.140.150:FF:000026">
    <property type="entry name" value="Epithelial membrane protein 1"/>
    <property type="match status" value="1"/>
</dbReference>
<dbReference type="SUPFAM" id="SSF48652">
    <property type="entry name" value="Tetraspanin"/>
    <property type="match status" value="1"/>
</dbReference>
<accession>A0A498MHD0</accession>
<keyword evidence="4 8" id="KW-0812">Transmembrane</keyword>
<evidence type="ECO:0000256" key="7">
    <source>
        <dbReference type="ARBA" id="ARBA00023180"/>
    </source>
</evidence>
<dbReference type="AlphaFoldDB" id="A0A498MHD0"/>
<evidence type="ECO:0000256" key="3">
    <source>
        <dbReference type="ARBA" id="ARBA00013553"/>
    </source>
</evidence>
<evidence type="ECO:0000313" key="10">
    <source>
        <dbReference type="Proteomes" id="UP000290572"/>
    </source>
</evidence>
<feature type="transmembrane region" description="Helical" evidence="8">
    <location>
        <begin position="304"/>
        <end position="325"/>
    </location>
</feature>
<protein>
    <recommendedName>
        <fullName evidence="3">Epithelial membrane protein 1</fullName>
    </recommendedName>
</protein>
<dbReference type="Pfam" id="PF00822">
    <property type="entry name" value="PMP22_Claudin"/>
    <property type="match status" value="1"/>
</dbReference>
<dbReference type="Gene3D" id="1.10.1450.10">
    <property type="entry name" value="Tetraspanin"/>
    <property type="match status" value="1"/>
</dbReference>
<feature type="transmembrane region" description="Helical" evidence="8">
    <location>
        <begin position="269"/>
        <end position="292"/>
    </location>
</feature>
<dbReference type="Proteomes" id="UP000290572">
    <property type="component" value="Unassembled WGS sequence"/>
</dbReference>
<dbReference type="InterPro" id="IPR008952">
    <property type="entry name" value="Tetraspanin_EC2_sf"/>
</dbReference>
<gene>
    <name evidence="9" type="ORF">ROHU_025906</name>
</gene>
<dbReference type="PANTHER" id="PTHR10671:SF85">
    <property type="entry name" value="EPITHELIAL MEMBRANE PROTEIN 1"/>
    <property type="match status" value="1"/>
</dbReference>
<dbReference type="InterPro" id="IPR018499">
    <property type="entry name" value="Tetraspanin/Peripherin"/>
</dbReference>
<comment type="similarity">
    <text evidence="2">Belongs to the PMP-22/EMP/MP20 family.</text>
</comment>
<keyword evidence="7" id="KW-0325">Glycoprotein</keyword>
<feature type="transmembrane region" description="Helical" evidence="8">
    <location>
        <begin position="52"/>
        <end position="72"/>
    </location>
</feature>
<evidence type="ECO:0000313" key="9">
    <source>
        <dbReference type="EMBL" id="RXN19193.1"/>
    </source>
</evidence>
<feature type="transmembrane region" description="Helical" evidence="8">
    <location>
        <begin position="337"/>
        <end position="362"/>
    </location>
</feature>
<dbReference type="PANTHER" id="PTHR10671">
    <property type="entry name" value="EPITHELIAL MEMBRANE PROTEIN-RELATED"/>
    <property type="match status" value="1"/>
</dbReference>
<dbReference type="PRINTS" id="PR00259">
    <property type="entry name" value="TMFOUR"/>
</dbReference>
<evidence type="ECO:0000256" key="1">
    <source>
        <dbReference type="ARBA" id="ARBA00004141"/>
    </source>
</evidence>
<feature type="transmembrane region" description="Helical" evidence="8">
    <location>
        <begin position="207"/>
        <end position="231"/>
    </location>
</feature>
<organism evidence="9 10">
    <name type="scientific">Labeo rohita</name>
    <name type="common">Indian major carp</name>
    <name type="synonym">Cyprinus rohita</name>
    <dbReference type="NCBI Taxonomy" id="84645"/>
    <lineage>
        <taxon>Eukaryota</taxon>
        <taxon>Metazoa</taxon>
        <taxon>Chordata</taxon>
        <taxon>Craniata</taxon>
        <taxon>Vertebrata</taxon>
        <taxon>Euteleostomi</taxon>
        <taxon>Actinopterygii</taxon>
        <taxon>Neopterygii</taxon>
        <taxon>Teleostei</taxon>
        <taxon>Ostariophysi</taxon>
        <taxon>Cypriniformes</taxon>
        <taxon>Cyprinidae</taxon>
        <taxon>Labeoninae</taxon>
        <taxon>Labeonini</taxon>
        <taxon>Labeo</taxon>
    </lineage>
</organism>
<dbReference type="Gene3D" id="1.20.140.150">
    <property type="match status" value="1"/>
</dbReference>
<dbReference type="Pfam" id="PF00335">
    <property type="entry name" value="Tetraspanin"/>
    <property type="match status" value="1"/>
</dbReference>
<dbReference type="EMBL" id="QBIY01012683">
    <property type="protein sequence ID" value="RXN19193.1"/>
    <property type="molecule type" value="Genomic_DNA"/>
</dbReference>
<evidence type="ECO:0000256" key="2">
    <source>
        <dbReference type="ARBA" id="ARBA00006864"/>
    </source>
</evidence>
<keyword evidence="10" id="KW-1185">Reference proteome</keyword>
<name>A0A498MHD0_LABRO</name>
<evidence type="ECO:0000256" key="4">
    <source>
        <dbReference type="ARBA" id="ARBA00022692"/>
    </source>
</evidence>
<dbReference type="InterPro" id="IPR050579">
    <property type="entry name" value="PMP-22/EMP/MP20-like"/>
</dbReference>
<feature type="transmembrane region" description="Helical" evidence="8">
    <location>
        <begin position="12"/>
        <end position="32"/>
    </location>
</feature>
<keyword evidence="5 8" id="KW-1133">Transmembrane helix</keyword>
<evidence type="ECO:0000256" key="8">
    <source>
        <dbReference type="SAM" id="Phobius"/>
    </source>
</evidence>
<sequence>MDGCAQMCKCFLILFNILFALVGFGLAALGMWLRFGAETRGFFDIDLNTMQFNIGVMVLVVTGVLMMLVAIIGDCGACNHSKGALSVVSEELANFYATIYAQYLNTRDPSQATTLKLFHQAFDCCGVGGPIELFVRDTCPEGGFIKQLSYSTLALVCSSVLRRHVSQSHASPPSYVLLTSSPIIALQCHYMDNILVSPIVVRRRKKVMLVLLAAIFVLHIACICLLLAATIHNAWWMTDTMSTDIWARWSLIAGNWNYTELPGIYPKEYLQAVQASSVLACIFCILGLFVFVAQLYTLPKGKRFLFTGAFQLLAWLCIMIAASIYTDIFHKDEKQGWYGASFILAWISVCLTFISCITYFILRKKTA</sequence>
<comment type="subcellular location">
    <subcellularLocation>
        <location evidence="1">Membrane</location>
        <topology evidence="1">Multi-pass membrane protein</topology>
    </subcellularLocation>
</comment>
<keyword evidence="6 8" id="KW-0472">Membrane</keyword>
<comment type="caution">
    <text evidence="9">The sequence shown here is derived from an EMBL/GenBank/DDBJ whole genome shotgun (WGS) entry which is preliminary data.</text>
</comment>
<reference evidence="9 10" key="1">
    <citation type="submission" date="2018-03" db="EMBL/GenBank/DDBJ databases">
        <title>Draft genome sequence of Rohu Carp (Labeo rohita).</title>
        <authorList>
            <person name="Das P."/>
            <person name="Kushwaha B."/>
            <person name="Joshi C.G."/>
            <person name="Kumar D."/>
            <person name="Nagpure N.S."/>
            <person name="Sahoo L."/>
            <person name="Das S.P."/>
            <person name="Bit A."/>
            <person name="Patnaik S."/>
            <person name="Meher P.K."/>
            <person name="Jayasankar P."/>
            <person name="Koringa P.G."/>
            <person name="Patel N.V."/>
            <person name="Hinsu A.T."/>
            <person name="Kumar R."/>
            <person name="Pandey M."/>
            <person name="Agarwal S."/>
            <person name="Srivastava S."/>
            <person name="Singh M."/>
            <person name="Iquebal M.A."/>
            <person name="Jaiswal S."/>
            <person name="Angadi U.B."/>
            <person name="Kumar N."/>
            <person name="Raza M."/>
            <person name="Shah T.M."/>
            <person name="Rai A."/>
            <person name="Jena J.K."/>
        </authorList>
    </citation>
    <scope>NUCLEOTIDE SEQUENCE [LARGE SCALE GENOMIC DNA]</scope>
    <source>
        <strain evidence="9">DASCIFA01</strain>
        <tissue evidence="9">Testis</tissue>
    </source>
</reference>
<dbReference type="GO" id="GO:0005886">
    <property type="term" value="C:plasma membrane"/>
    <property type="evidence" value="ECO:0007669"/>
    <property type="project" value="TreeGrafter"/>
</dbReference>
<dbReference type="InterPro" id="IPR004031">
    <property type="entry name" value="PMP22/EMP/MP20/Claudin"/>
</dbReference>